<dbReference type="InterPro" id="IPR025396">
    <property type="entry name" value="DUF4302"/>
</dbReference>
<evidence type="ECO:0000313" key="3">
    <source>
        <dbReference type="Proteomes" id="UP001565200"/>
    </source>
</evidence>
<dbReference type="EMBL" id="JBCLPP010000030">
    <property type="protein sequence ID" value="MEY8246030.1"/>
    <property type="molecule type" value="Genomic_DNA"/>
</dbReference>
<dbReference type="InterPro" id="IPR032271">
    <property type="entry name" value="DUF4987"/>
</dbReference>
<organism evidence="2 3">
    <name type="scientific">Heminiphilus faecis</name>
    <dbReference type="NCBI Taxonomy" id="2601703"/>
    <lineage>
        <taxon>Bacteria</taxon>
        <taxon>Pseudomonadati</taxon>
        <taxon>Bacteroidota</taxon>
        <taxon>Bacteroidia</taxon>
        <taxon>Bacteroidales</taxon>
        <taxon>Muribaculaceae</taxon>
        <taxon>Heminiphilus</taxon>
    </lineage>
</organism>
<protein>
    <submittedName>
        <fullName evidence="2">DUF4302 domain-containing protein</fullName>
    </submittedName>
</protein>
<comment type="caution">
    <text evidence="2">The sequence shown here is derived from an EMBL/GenBank/DDBJ whole genome shotgun (WGS) entry which is preliminary data.</text>
</comment>
<dbReference type="PROSITE" id="PS51257">
    <property type="entry name" value="PROKAR_LIPOPROTEIN"/>
    <property type="match status" value="1"/>
</dbReference>
<sequence>MRFNRILPAMLIALSATLLQSCLKDQEDIFDEPTSLRVQEVLDNTKKVLTSSDNGWVFEYYPDRNIKYGGYIYTVKFDDAQATVGCELAPGVFETSLYKMKGDNGPTLTFDSYNTLMHFFSTPSSGHYEAYDGDFEFAIMDVTDNVIKLRGKRTGNIMYMRRLEGDAAQYIDAVAAMSDNMFLTSASGTVGSAAVEVGIDLDVRYMAIAWGEGEDQYDGNYFLPTPTGIRFMSPVTVGDATVEELVYDPDNMVYSGTDSKGNAVSLAGTLPATYTKFEEYAGEFTIYFNPGGDPSTVDVTLVPDKANNRYLIKGLNDNYDVVATFKKSLGVLEICSQQVAVDDSNGQLIWFCAWGINPATGSGSITWDETAGMYIIKDPETPGAYEFTSNGYAELGYPPNSFAAYYFTGTVGGQPRGQAARKWRVNGGDGYQMTYIETMVKK</sequence>
<name>A0ABV4CX95_9BACT</name>
<accession>A0ABV4CX95</accession>
<keyword evidence="3" id="KW-1185">Reference proteome</keyword>
<dbReference type="Pfam" id="PF14135">
    <property type="entry name" value="DUF4302"/>
    <property type="match status" value="1"/>
</dbReference>
<dbReference type="RefSeq" id="WP_205523881.1">
    <property type="nucleotide sequence ID" value="NZ_JBCLPP010000030.1"/>
</dbReference>
<proteinExistence type="predicted"/>
<dbReference type="Proteomes" id="UP001565200">
    <property type="component" value="Unassembled WGS sequence"/>
</dbReference>
<gene>
    <name evidence="2" type="ORF">AAK873_10435</name>
</gene>
<reference evidence="2 3" key="1">
    <citation type="submission" date="2024-03" db="EMBL/GenBank/DDBJ databases">
        <title>Mouse gut bacterial collection (mGBC) of GemPharmatech.</title>
        <authorList>
            <person name="He Y."/>
            <person name="Dong L."/>
            <person name="Wu D."/>
            <person name="Gao X."/>
            <person name="Lin Z."/>
        </authorList>
    </citation>
    <scope>NUCLEOTIDE SEQUENCE [LARGE SCALE GENOMIC DNA]</scope>
    <source>
        <strain evidence="2 3">54-13</strain>
    </source>
</reference>
<feature type="domain" description="DUF4987" evidence="1">
    <location>
        <begin position="257"/>
        <end position="394"/>
    </location>
</feature>
<evidence type="ECO:0000313" key="2">
    <source>
        <dbReference type="EMBL" id="MEY8246030.1"/>
    </source>
</evidence>
<dbReference type="Pfam" id="PF16377">
    <property type="entry name" value="DUF4987"/>
    <property type="match status" value="1"/>
</dbReference>
<evidence type="ECO:0000259" key="1">
    <source>
        <dbReference type="Pfam" id="PF16377"/>
    </source>
</evidence>